<reference evidence="1 2" key="1">
    <citation type="submission" date="2023-02" db="EMBL/GenBank/DDBJ databases">
        <title>Genome sequence of Shewanella metallivivens ER-Te-42B-Light, sp. nov., enriched from sulfide tube worms (Riftia pachyptila) isolated from Explorer Ridge in the Pacific Ocean.</title>
        <authorList>
            <person name="Maltman C."/>
            <person name="Kuzyk S.B."/>
            <person name="Kyndt J.A."/>
            <person name="Yurkov V."/>
        </authorList>
    </citation>
    <scope>NUCLEOTIDE SEQUENCE [LARGE SCALE GENOMIC DNA]</scope>
    <source>
        <strain evidence="1 2">ER-Te-42B-Light</strain>
    </source>
</reference>
<gene>
    <name evidence="1" type="ORF">PQR79_00560</name>
</gene>
<dbReference type="EMBL" id="JAQQPZ010000001">
    <property type="protein sequence ID" value="MDD8057632.1"/>
    <property type="molecule type" value="Genomic_DNA"/>
</dbReference>
<protein>
    <recommendedName>
        <fullName evidence="3">Glycosyltransferase family 1 protein</fullName>
    </recommendedName>
</protein>
<comment type="caution">
    <text evidence="1">The sequence shown here is derived from an EMBL/GenBank/DDBJ whole genome shotgun (WGS) entry which is preliminary data.</text>
</comment>
<evidence type="ECO:0000313" key="1">
    <source>
        <dbReference type="EMBL" id="MDD8057632.1"/>
    </source>
</evidence>
<evidence type="ECO:0000313" key="2">
    <source>
        <dbReference type="Proteomes" id="UP001213691"/>
    </source>
</evidence>
<evidence type="ECO:0008006" key="3">
    <source>
        <dbReference type="Google" id="ProtNLM"/>
    </source>
</evidence>
<sequence length="331" mass="38344">MNILFLQQKSYFSELGIEFEGCESTFGCIFTFKLTAYLKKFDLIVSCLEHDKSAREVINFANAIGIPTVFLMDGIYDDANAKKNPLLKSMNIDFFSPCIYSNVFLLNNSFKNYLENEFDTRCFLYTPKRARLIIDDTTKKNGFLITTAITPYFNNAEFNVLIVWIKRLLVDLQDLDLKFFARIFDEKILKEIPELKGCNNTFESLSTAISRSNGVICTPSTVLHSANLYGFKTMVLNYRGGSTYFDCDYDIKDLIQLKTSLSTMSFSHSKDARYIWSSINLKDYTYHKRNGVETKWKGLYINIGYIQRLIYNSLPKRMRCKIKDTLTKKVI</sequence>
<dbReference type="Proteomes" id="UP001213691">
    <property type="component" value="Unassembled WGS sequence"/>
</dbReference>
<dbReference type="RefSeq" id="WP_238106028.1">
    <property type="nucleotide sequence ID" value="NZ_JAQQPZ010000001.1"/>
</dbReference>
<keyword evidence="2" id="KW-1185">Reference proteome</keyword>
<proteinExistence type="predicted"/>
<name>A0ABT5TGQ4_9GAMM</name>
<organism evidence="1 2">
    <name type="scientific">Shewanella metallivivens</name>
    <dbReference type="NCBI Taxonomy" id="2872342"/>
    <lineage>
        <taxon>Bacteria</taxon>
        <taxon>Pseudomonadati</taxon>
        <taxon>Pseudomonadota</taxon>
        <taxon>Gammaproteobacteria</taxon>
        <taxon>Alteromonadales</taxon>
        <taxon>Shewanellaceae</taxon>
        <taxon>Shewanella</taxon>
    </lineage>
</organism>
<accession>A0ABT5TGQ4</accession>